<dbReference type="OrthoDB" id="412793at2759"/>
<dbReference type="Proteomes" id="UP000299102">
    <property type="component" value="Unassembled WGS sequence"/>
</dbReference>
<dbReference type="InterPro" id="IPR004088">
    <property type="entry name" value="KH_dom_type_1"/>
</dbReference>
<dbReference type="InterPro" id="IPR036691">
    <property type="entry name" value="Endo/exonu/phosph_ase_sf"/>
</dbReference>
<dbReference type="Pfam" id="PF00013">
    <property type="entry name" value="KH_1"/>
    <property type="match status" value="1"/>
</dbReference>
<reference evidence="3 4" key="1">
    <citation type="journal article" date="2019" name="Commun. Biol.">
        <title>The bagworm genome reveals a unique fibroin gene that provides high tensile strength.</title>
        <authorList>
            <person name="Kono N."/>
            <person name="Nakamura H."/>
            <person name="Ohtoshi R."/>
            <person name="Tomita M."/>
            <person name="Numata K."/>
            <person name="Arakawa K."/>
        </authorList>
    </citation>
    <scope>NUCLEOTIDE SEQUENCE [LARGE SCALE GENOMIC DNA]</scope>
</reference>
<accession>A0A4C1U9X0</accession>
<name>A0A4C1U9X0_EUMVA</name>
<evidence type="ECO:0000259" key="2">
    <source>
        <dbReference type="Pfam" id="PF00013"/>
    </source>
</evidence>
<sequence length="446" mass="49251">MHLVPPYIFDSLIVDSIVSAQLSDLQYKVDPVCLRSTRLKRSGIFTLCVWFQGVNDLGVGSRHGNEYPEGYSLEENGAKMNNDDLDIRLLIHQSRAGCVIGKGGSKIKELRERLTEPCATREYRADVQEPIRADTWLSIRSLCASNGAQPARAERRARAGAPAVAAHVAAGVRAPPPEGAQKAHAHLGIVRRCSFHLPLLPSFDNGEPAFLRGPFIPRGRQILKSGCRVGLKSDIARRVLAGALRAAAADAHVDIPLLRMRTPRSRHSHRLTFLYPKRRADSGISRSGSRRRRFFSNNLSDNPGVVIHVSCNEPRRPRPAPPGSVPALLERVSVGRMRLDILCVNETKRKGSGGAIERGCFDTWSGADQSQRGCRGVGFILSKRLSECVNGFILGVYASDMSKPLGKREAFWVDVMDILMKCDRNEKIVMLGDFNGWEGVKRDGYE</sequence>
<comment type="caution">
    <text evidence="3">The sequence shown here is derived from an EMBL/GenBank/DDBJ whole genome shotgun (WGS) entry which is preliminary data.</text>
</comment>
<keyword evidence="4" id="KW-1185">Reference proteome</keyword>
<feature type="domain" description="K Homology" evidence="2">
    <location>
        <begin position="87"/>
        <end position="112"/>
    </location>
</feature>
<dbReference type="PROSITE" id="PS50084">
    <property type="entry name" value="KH_TYPE_1"/>
    <property type="match status" value="1"/>
</dbReference>
<evidence type="ECO:0000313" key="4">
    <source>
        <dbReference type="Proteomes" id="UP000299102"/>
    </source>
</evidence>
<organism evidence="3 4">
    <name type="scientific">Eumeta variegata</name>
    <name type="common">Bagworm moth</name>
    <name type="synonym">Eumeta japonica</name>
    <dbReference type="NCBI Taxonomy" id="151549"/>
    <lineage>
        <taxon>Eukaryota</taxon>
        <taxon>Metazoa</taxon>
        <taxon>Ecdysozoa</taxon>
        <taxon>Arthropoda</taxon>
        <taxon>Hexapoda</taxon>
        <taxon>Insecta</taxon>
        <taxon>Pterygota</taxon>
        <taxon>Neoptera</taxon>
        <taxon>Endopterygota</taxon>
        <taxon>Lepidoptera</taxon>
        <taxon>Glossata</taxon>
        <taxon>Ditrysia</taxon>
        <taxon>Tineoidea</taxon>
        <taxon>Psychidae</taxon>
        <taxon>Oiketicinae</taxon>
        <taxon>Eumeta</taxon>
    </lineage>
</organism>
<dbReference type="Gene3D" id="3.30.310.210">
    <property type="match status" value="1"/>
</dbReference>
<dbReference type="SUPFAM" id="SSF54814">
    <property type="entry name" value="Prokaryotic type KH domain (KH-domain type II)"/>
    <property type="match status" value="1"/>
</dbReference>
<evidence type="ECO:0000313" key="3">
    <source>
        <dbReference type="EMBL" id="GBP22684.1"/>
    </source>
</evidence>
<keyword evidence="1" id="KW-0694">RNA-binding</keyword>
<dbReference type="SUPFAM" id="SSF56219">
    <property type="entry name" value="DNase I-like"/>
    <property type="match status" value="1"/>
</dbReference>
<dbReference type="InterPro" id="IPR009019">
    <property type="entry name" value="KH_sf_prok-type"/>
</dbReference>
<protein>
    <recommendedName>
        <fullName evidence="2">K Homology domain-containing protein</fullName>
    </recommendedName>
</protein>
<dbReference type="EMBL" id="BGZK01000142">
    <property type="protein sequence ID" value="GBP22684.1"/>
    <property type="molecule type" value="Genomic_DNA"/>
</dbReference>
<dbReference type="STRING" id="151549.A0A4C1U9X0"/>
<proteinExistence type="predicted"/>
<gene>
    <name evidence="3" type="ORF">EVAR_13965_1</name>
</gene>
<dbReference type="AlphaFoldDB" id="A0A4C1U9X0"/>
<dbReference type="GO" id="GO:0003723">
    <property type="term" value="F:RNA binding"/>
    <property type="evidence" value="ECO:0007669"/>
    <property type="project" value="UniProtKB-UniRule"/>
</dbReference>
<evidence type="ECO:0000256" key="1">
    <source>
        <dbReference type="PROSITE-ProRule" id="PRU00117"/>
    </source>
</evidence>